<organism evidence="1 2">
    <name type="scientific">Piscinibacter gummiphilus</name>
    <dbReference type="NCBI Taxonomy" id="946333"/>
    <lineage>
        <taxon>Bacteria</taxon>
        <taxon>Pseudomonadati</taxon>
        <taxon>Pseudomonadota</taxon>
        <taxon>Betaproteobacteria</taxon>
        <taxon>Burkholderiales</taxon>
        <taxon>Sphaerotilaceae</taxon>
        <taxon>Piscinibacter</taxon>
    </lineage>
</organism>
<accession>A0A1W6LCA9</accession>
<name>A0A1W6LCA9_9BURK</name>
<proteinExistence type="predicted"/>
<dbReference type="InterPro" id="IPR011041">
    <property type="entry name" value="Quinoprot_gluc/sorb_DH_b-prop"/>
</dbReference>
<evidence type="ECO:0000313" key="2">
    <source>
        <dbReference type="Proteomes" id="UP000193427"/>
    </source>
</evidence>
<dbReference type="InterPro" id="IPR011042">
    <property type="entry name" value="6-blade_b-propeller_TolB-like"/>
</dbReference>
<reference evidence="1 2" key="1">
    <citation type="submission" date="2016-04" db="EMBL/GenBank/DDBJ databases">
        <title>Complete genome sequence of natural rubber-degrading, novel Gram-negative bacterium, Rhizobacter gummiphilus strain NS21.</title>
        <authorList>
            <person name="Tabata M."/>
            <person name="Kasai D."/>
            <person name="Fukuda M."/>
        </authorList>
    </citation>
    <scope>NUCLEOTIDE SEQUENCE [LARGE SCALE GENOMIC DNA]</scope>
    <source>
        <strain evidence="1 2">NS21</strain>
    </source>
</reference>
<keyword evidence="2" id="KW-1185">Reference proteome</keyword>
<dbReference type="InterPro" id="IPR012938">
    <property type="entry name" value="Glc/Sorbosone_DH"/>
</dbReference>
<dbReference type="STRING" id="946333.A4W93_19560"/>
<dbReference type="KEGG" id="rgu:A4W93_19560"/>
<gene>
    <name evidence="1" type="ORF">A4W93_19560</name>
</gene>
<dbReference type="Gene3D" id="2.120.10.30">
    <property type="entry name" value="TolB, C-terminal domain"/>
    <property type="match status" value="1"/>
</dbReference>
<dbReference type="RefSeq" id="WP_085752218.1">
    <property type="nucleotide sequence ID" value="NZ_BSPR01000006.1"/>
</dbReference>
<dbReference type="PANTHER" id="PTHR19328">
    <property type="entry name" value="HEDGEHOG-INTERACTING PROTEIN"/>
    <property type="match status" value="1"/>
</dbReference>
<dbReference type="OrthoDB" id="9770043at2"/>
<dbReference type="PROSITE" id="PS51257">
    <property type="entry name" value="PROKAR_LIPOPROTEIN"/>
    <property type="match status" value="1"/>
</dbReference>
<dbReference type="Pfam" id="PF07995">
    <property type="entry name" value="GSDH"/>
    <property type="match status" value="1"/>
</dbReference>
<dbReference type="EMBL" id="CP015118">
    <property type="protein sequence ID" value="ARN21921.1"/>
    <property type="molecule type" value="Genomic_DNA"/>
</dbReference>
<evidence type="ECO:0000313" key="1">
    <source>
        <dbReference type="EMBL" id="ARN21921.1"/>
    </source>
</evidence>
<dbReference type="PANTHER" id="PTHR19328:SF75">
    <property type="entry name" value="ALDOSE SUGAR DEHYDROGENASE YLII"/>
    <property type="match status" value="1"/>
</dbReference>
<dbReference type="AlphaFoldDB" id="A0A1W6LCA9"/>
<protein>
    <submittedName>
        <fullName evidence="1">Oxidoreductase</fullName>
    </submittedName>
</protein>
<sequence>MPIARRLFILTSLLLTGACVRADPQLGVVTVAKGLENPWGIAFLPDGRMLVTERPGRLRLVTPDGKLGAPIDGVPKVDARGQGGLLDVVLDPSFAANRRVYLSYSEPGTGDDTGKNGTAVARGRLDGNRLADVAVIFRQKDKHAGTAHFGSRLVFDRSGRLFITLGDRFARRADAQHLGTHFGKTIRIEANGGVPDDNPFVKTPGALPEIWSYGHRNMQGAALHPTTGELWTHEHGPQGGDEVNVDLGGRNYGWPVITFGAEYGSGQKIGEGTSKPGIEDPVTYWVPSIAPSGMAFLTSDRYPGWKGSLFVGALRGKVLVRLELDGRKVVREERLLADLDERLRDVRQGPDGWLYLLTDNDDGRILRLTPR</sequence>
<dbReference type="Proteomes" id="UP000193427">
    <property type="component" value="Chromosome"/>
</dbReference>
<dbReference type="SUPFAM" id="SSF50952">
    <property type="entry name" value="Soluble quinoprotein glucose dehydrogenase"/>
    <property type="match status" value="1"/>
</dbReference>